<accession>A0A2J6PI05</accession>
<dbReference type="EMBL" id="KZ613529">
    <property type="protein sequence ID" value="PMD13609.1"/>
    <property type="molecule type" value="Genomic_DNA"/>
</dbReference>
<sequence>MAGYVVINCDISAASKLGALGVCTIRVPLSDFPCRVPEELGAPTSRPEGKSSKSPEQLKEAYLNRRVHCLAPQGFLKDAILHCGNRNTIAVLLLSSSISAGIIKLSRVYGLNLLMPPVKAVTIPAKLNGRFKPQQFVPVSCTGDCVSHHGEESRLLQTLFHTYGAAHSLQGEDLVQRKERPLFG</sequence>
<dbReference type="Proteomes" id="UP000235672">
    <property type="component" value="Unassembled WGS sequence"/>
</dbReference>
<dbReference type="AlphaFoldDB" id="A0A2J6PI05"/>
<evidence type="ECO:0000313" key="2">
    <source>
        <dbReference type="Proteomes" id="UP000235672"/>
    </source>
</evidence>
<reference evidence="1 2" key="1">
    <citation type="submission" date="2016-05" db="EMBL/GenBank/DDBJ databases">
        <title>A degradative enzymes factory behind the ericoid mycorrhizal symbiosis.</title>
        <authorList>
            <consortium name="DOE Joint Genome Institute"/>
            <person name="Martino E."/>
            <person name="Morin E."/>
            <person name="Grelet G."/>
            <person name="Kuo A."/>
            <person name="Kohler A."/>
            <person name="Daghino S."/>
            <person name="Barry K."/>
            <person name="Choi C."/>
            <person name="Cichocki N."/>
            <person name="Clum A."/>
            <person name="Copeland A."/>
            <person name="Hainaut M."/>
            <person name="Haridas S."/>
            <person name="Labutti K."/>
            <person name="Lindquist E."/>
            <person name="Lipzen A."/>
            <person name="Khouja H.-R."/>
            <person name="Murat C."/>
            <person name="Ohm R."/>
            <person name="Olson A."/>
            <person name="Spatafora J."/>
            <person name="Veneault-Fourrey C."/>
            <person name="Henrissat B."/>
            <person name="Grigoriev I."/>
            <person name="Martin F."/>
            <person name="Perotto S."/>
        </authorList>
    </citation>
    <scope>NUCLEOTIDE SEQUENCE [LARGE SCALE GENOMIC DNA]</scope>
    <source>
        <strain evidence="1 2">UAMH 7357</strain>
    </source>
</reference>
<protein>
    <submittedName>
        <fullName evidence="1">Uncharacterized protein</fullName>
    </submittedName>
</protein>
<name>A0A2J6PI05_9HELO</name>
<proteinExistence type="predicted"/>
<evidence type="ECO:0000313" key="1">
    <source>
        <dbReference type="EMBL" id="PMD13609.1"/>
    </source>
</evidence>
<gene>
    <name evidence="1" type="ORF">NA56DRAFT_711801</name>
</gene>
<keyword evidence="2" id="KW-1185">Reference proteome</keyword>
<organism evidence="1 2">
    <name type="scientific">Hyaloscypha hepaticicola</name>
    <dbReference type="NCBI Taxonomy" id="2082293"/>
    <lineage>
        <taxon>Eukaryota</taxon>
        <taxon>Fungi</taxon>
        <taxon>Dikarya</taxon>
        <taxon>Ascomycota</taxon>
        <taxon>Pezizomycotina</taxon>
        <taxon>Leotiomycetes</taxon>
        <taxon>Helotiales</taxon>
        <taxon>Hyaloscyphaceae</taxon>
        <taxon>Hyaloscypha</taxon>
    </lineage>
</organism>